<protein>
    <submittedName>
        <fullName evidence="7">Methyl-accepting chemotaxis protein</fullName>
    </submittedName>
</protein>
<name>A0ABU9Z256_9RHOO</name>
<dbReference type="SMART" id="SM00304">
    <property type="entry name" value="HAMP"/>
    <property type="match status" value="2"/>
</dbReference>
<dbReference type="InterPro" id="IPR024478">
    <property type="entry name" value="HlyB_4HB_MCP"/>
</dbReference>
<keyword evidence="8" id="KW-1185">Reference proteome</keyword>
<organism evidence="7 8">
    <name type="scientific">Uliginosibacterium sediminicola</name>
    <dbReference type="NCBI Taxonomy" id="2024550"/>
    <lineage>
        <taxon>Bacteria</taxon>
        <taxon>Pseudomonadati</taxon>
        <taxon>Pseudomonadota</taxon>
        <taxon>Betaproteobacteria</taxon>
        <taxon>Rhodocyclales</taxon>
        <taxon>Zoogloeaceae</taxon>
        <taxon>Uliginosibacterium</taxon>
    </lineage>
</organism>
<dbReference type="InterPro" id="IPR004089">
    <property type="entry name" value="MCPsignal_dom"/>
</dbReference>
<dbReference type="RefSeq" id="WP_345920828.1">
    <property type="nucleotide sequence ID" value="NZ_JBDIVE010000010.1"/>
</dbReference>
<dbReference type="CDD" id="cd11386">
    <property type="entry name" value="MCP_signal"/>
    <property type="match status" value="1"/>
</dbReference>
<keyword evidence="1 3" id="KW-0807">Transducer</keyword>
<feature type="transmembrane region" description="Helical" evidence="4">
    <location>
        <begin position="12"/>
        <end position="32"/>
    </location>
</feature>
<dbReference type="Pfam" id="PF12729">
    <property type="entry name" value="4HB_MCP_1"/>
    <property type="match status" value="1"/>
</dbReference>
<feature type="domain" description="Methyl-accepting transducer" evidence="5">
    <location>
        <begin position="269"/>
        <end position="505"/>
    </location>
</feature>
<keyword evidence="4" id="KW-0472">Membrane</keyword>
<evidence type="ECO:0000256" key="3">
    <source>
        <dbReference type="PROSITE-ProRule" id="PRU00284"/>
    </source>
</evidence>
<evidence type="ECO:0000313" key="8">
    <source>
        <dbReference type="Proteomes" id="UP001410394"/>
    </source>
</evidence>
<keyword evidence="4" id="KW-0812">Transmembrane</keyword>
<evidence type="ECO:0000256" key="1">
    <source>
        <dbReference type="ARBA" id="ARBA00023224"/>
    </source>
</evidence>
<dbReference type="PROSITE" id="PS50111">
    <property type="entry name" value="CHEMOTAXIS_TRANSDUC_2"/>
    <property type="match status" value="1"/>
</dbReference>
<dbReference type="CDD" id="cd06225">
    <property type="entry name" value="HAMP"/>
    <property type="match status" value="1"/>
</dbReference>
<evidence type="ECO:0000256" key="4">
    <source>
        <dbReference type="SAM" id="Phobius"/>
    </source>
</evidence>
<dbReference type="Gene3D" id="6.10.340.10">
    <property type="match status" value="1"/>
</dbReference>
<dbReference type="SMART" id="SM00283">
    <property type="entry name" value="MA"/>
    <property type="match status" value="1"/>
</dbReference>
<sequence>MWFDQLRFGSKLALNFVVGSGTLLLALVFAAIQIGTIHTQLGVIKENSVASLRSASLISQLRLRYRVRSLELMLAESDAERDKLSRSMNELDGQLKDEIATQRKLIDDDQDKPFVDAVEKSSAAYRDSVEKAVALLKTGDRAGAVTLQKSEWVKLANATRDATDALEKFKQGEARERTDQAYASGAAARTSAWLALLISSVIALGFSIWFARRISQRLSAAVSATQRIAEGDLNAQLGAPSKDEIGTLNAAMLQMRDSLRKAVSDTRQQAHAVSEAAKLLSGNVGDMEHNSHAQSAAASAIAANVEELTTSIAQVSDNTAEASTLAADADRQAATGASSISRVVDEIRRLAEVVNASASHISALEEQSARISNIVVVIREIADQTNLLALNAAIEAARAGEQGRGFAVVADEVRKLAERTSHSTAEISQMIGTIQVSTREAVSGIRDGVSSVDQGVALAQSAGEAIKELRGIASHVSDLVSGIAEGLREQSAASNDVAGKVEQIARRAEEISHNSGSTSNASQQLNHIANEMLGTINHFRL</sequence>
<dbReference type="SUPFAM" id="SSF58104">
    <property type="entry name" value="Methyl-accepting chemotaxis protein (MCP) signaling domain"/>
    <property type="match status" value="1"/>
</dbReference>
<dbReference type="Pfam" id="PF00015">
    <property type="entry name" value="MCPsignal"/>
    <property type="match status" value="1"/>
</dbReference>
<dbReference type="Proteomes" id="UP001410394">
    <property type="component" value="Unassembled WGS sequence"/>
</dbReference>
<dbReference type="InterPro" id="IPR003660">
    <property type="entry name" value="HAMP_dom"/>
</dbReference>
<feature type="domain" description="HAMP" evidence="6">
    <location>
        <begin position="212"/>
        <end position="264"/>
    </location>
</feature>
<reference evidence="7 8" key="1">
    <citation type="journal article" date="2018" name="Int. J. Syst. Evol. Microbiol.">
        <title>Uliginosibacterium sediminicola sp. nov., isolated from freshwater sediment.</title>
        <authorList>
            <person name="Hwang W.M."/>
            <person name="Kim S.M."/>
            <person name="Kang K."/>
            <person name="Ahn T.Y."/>
        </authorList>
    </citation>
    <scope>NUCLEOTIDE SEQUENCE [LARGE SCALE GENOMIC DNA]</scope>
    <source>
        <strain evidence="7 8">M1-21</strain>
    </source>
</reference>
<evidence type="ECO:0000313" key="7">
    <source>
        <dbReference type="EMBL" id="MEN3070052.1"/>
    </source>
</evidence>
<dbReference type="PROSITE" id="PS50885">
    <property type="entry name" value="HAMP"/>
    <property type="match status" value="1"/>
</dbReference>
<keyword evidence="4" id="KW-1133">Transmembrane helix</keyword>
<comment type="similarity">
    <text evidence="2">Belongs to the methyl-accepting chemotaxis (MCP) protein family.</text>
</comment>
<evidence type="ECO:0000256" key="2">
    <source>
        <dbReference type="ARBA" id="ARBA00029447"/>
    </source>
</evidence>
<evidence type="ECO:0000259" key="6">
    <source>
        <dbReference type="PROSITE" id="PS50885"/>
    </source>
</evidence>
<dbReference type="Gene3D" id="1.10.287.950">
    <property type="entry name" value="Methyl-accepting chemotaxis protein"/>
    <property type="match status" value="1"/>
</dbReference>
<dbReference type="PANTHER" id="PTHR32089">
    <property type="entry name" value="METHYL-ACCEPTING CHEMOTAXIS PROTEIN MCPB"/>
    <property type="match status" value="1"/>
</dbReference>
<dbReference type="EMBL" id="JBDIVE010000010">
    <property type="protein sequence ID" value="MEN3070052.1"/>
    <property type="molecule type" value="Genomic_DNA"/>
</dbReference>
<proteinExistence type="inferred from homology"/>
<dbReference type="PANTHER" id="PTHR32089:SF112">
    <property type="entry name" value="LYSOZYME-LIKE PROTEIN-RELATED"/>
    <property type="match status" value="1"/>
</dbReference>
<gene>
    <name evidence="7" type="ORF">ABDB84_16335</name>
</gene>
<evidence type="ECO:0000259" key="5">
    <source>
        <dbReference type="PROSITE" id="PS50111"/>
    </source>
</evidence>
<dbReference type="Pfam" id="PF00672">
    <property type="entry name" value="HAMP"/>
    <property type="match status" value="1"/>
</dbReference>
<comment type="caution">
    <text evidence="7">The sequence shown here is derived from an EMBL/GenBank/DDBJ whole genome shotgun (WGS) entry which is preliminary data.</text>
</comment>
<accession>A0ABU9Z256</accession>